<evidence type="ECO:0008006" key="3">
    <source>
        <dbReference type="Google" id="ProtNLM"/>
    </source>
</evidence>
<dbReference type="EMBL" id="FQ312005">
    <property type="protein sequence ID" value="CBW27451.1"/>
    <property type="molecule type" value="Genomic_DNA"/>
</dbReference>
<organism evidence="1 2">
    <name type="scientific">Halobacteriovorax marinus (strain ATCC BAA-682 / DSM 15412 / SJ)</name>
    <name type="common">Bacteriovorax marinus</name>
    <dbReference type="NCBI Taxonomy" id="862908"/>
    <lineage>
        <taxon>Bacteria</taxon>
        <taxon>Pseudomonadati</taxon>
        <taxon>Bdellovibrionota</taxon>
        <taxon>Bacteriovoracia</taxon>
        <taxon>Bacteriovoracales</taxon>
        <taxon>Halobacteriovoraceae</taxon>
        <taxon>Halobacteriovorax</taxon>
    </lineage>
</organism>
<proteinExistence type="predicted"/>
<gene>
    <name evidence="1" type="ordered locus">BMS_2672</name>
</gene>
<dbReference type="RefSeq" id="WP_014245226.1">
    <property type="nucleotide sequence ID" value="NC_016620.1"/>
</dbReference>
<evidence type="ECO:0000313" key="2">
    <source>
        <dbReference type="Proteomes" id="UP000008963"/>
    </source>
</evidence>
<dbReference type="KEGG" id="bmx:BMS_2672"/>
<dbReference type="HOGENOM" id="CLU_711268_0_0_7"/>
<dbReference type="SUPFAM" id="SSF55486">
    <property type="entry name" value="Metalloproteases ('zincins'), catalytic domain"/>
    <property type="match status" value="1"/>
</dbReference>
<protein>
    <recommendedName>
        <fullName evidence="3">Lipoprotein</fullName>
    </recommendedName>
</protein>
<dbReference type="AlphaFoldDB" id="E1WXD4"/>
<sequence length="388" mass="44934">MSKFWTVFICLFTLISCGVKKNSRSESDLGTAYIEASLSSRTCNEEQREKIEGRIIALEEYLSRLSISSNMITKFDKSSESGNSSLISPLILSEKSMTGELDELEEFRDSNQELTLSTNDYQLYSQRIKKLRINFDRWSFHQCHLTSLIDNSAQELNDFIELEASFCTEDCFVKERLSKTLTAEEKREKTVNICSLFQRRNYCKVHYDIATIFDGEDEFIKENLKSAKVFFQKNIFGMSEGPLNIECQKNEKYEITIPIYSDQASAEVINAISQYWKRDDIELKFVNSVDGVRVVNISSGPSRVAINELQTIYLNSNVVGMERVKTIAHEFGHSLGFKDCYVEYYDSRSQELIYYELERDEGNLMCSLEYGHKIPDKYLDKIISQYCH</sequence>
<dbReference type="Gene3D" id="3.40.390.10">
    <property type="entry name" value="Collagenase (Catalytic Domain)"/>
    <property type="match status" value="1"/>
</dbReference>
<dbReference type="GO" id="GO:0008237">
    <property type="term" value="F:metallopeptidase activity"/>
    <property type="evidence" value="ECO:0007669"/>
    <property type="project" value="InterPro"/>
</dbReference>
<dbReference type="OrthoDB" id="5243084at2"/>
<dbReference type="PROSITE" id="PS51257">
    <property type="entry name" value="PROKAR_LIPOPROTEIN"/>
    <property type="match status" value="1"/>
</dbReference>
<dbReference type="PATRIC" id="fig|862908.3.peg.2550"/>
<name>E1WXD4_HALMS</name>
<dbReference type="Proteomes" id="UP000008963">
    <property type="component" value="Chromosome"/>
</dbReference>
<evidence type="ECO:0000313" key="1">
    <source>
        <dbReference type="EMBL" id="CBW27451.1"/>
    </source>
</evidence>
<dbReference type="InterPro" id="IPR024079">
    <property type="entry name" value="MetalloPept_cat_dom_sf"/>
</dbReference>
<accession>E1WXD4</accession>
<reference evidence="2" key="1">
    <citation type="journal article" date="2013" name="ISME J.">
        <title>A small predatory core genome in the divergent marine Bacteriovorax marinus SJ and the terrestrial Bdellovibrio bacteriovorus.</title>
        <authorList>
            <person name="Crossman L.C."/>
            <person name="Chen H."/>
            <person name="Cerdeno-Tarraga A.M."/>
            <person name="Brooks K."/>
            <person name="Quail M.A."/>
            <person name="Pineiro S.A."/>
            <person name="Hobley L."/>
            <person name="Sockett R.E."/>
            <person name="Bentley S.D."/>
            <person name="Parkhill J."/>
            <person name="Williams H.N."/>
            <person name="Stine O.C."/>
        </authorList>
    </citation>
    <scope>NUCLEOTIDE SEQUENCE [LARGE SCALE GENOMIC DNA]</scope>
    <source>
        <strain evidence="2">ATCC BAA-682 / DSM 15412 / SJ</strain>
    </source>
</reference>
<keyword evidence="2" id="KW-1185">Reference proteome</keyword>